<evidence type="ECO:0000256" key="8">
    <source>
        <dbReference type="ARBA" id="ARBA00022695"/>
    </source>
</evidence>
<dbReference type="Gene3D" id="3.40.1170.60">
    <property type="match status" value="1"/>
</dbReference>
<feature type="domain" description="UmuC" evidence="21">
    <location>
        <begin position="76"/>
        <end position="256"/>
    </location>
</feature>
<dbReference type="NCBIfam" id="NF002677">
    <property type="entry name" value="PRK02406.1"/>
    <property type="match status" value="1"/>
</dbReference>
<comment type="subcellular location">
    <subcellularLocation>
        <location evidence="2">Nucleus</location>
    </subcellularLocation>
</comment>
<keyword evidence="7" id="KW-0808">Transferase</keyword>
<evidence type="ECO:0000313" key="24">
    <source>
        <dbReference type="Proteomes" id="UP000708148"/>
    </source>
</evidence>
<dbReference type="InterPro" id="IPR024728">
    <property type="entry name" value="PolY_HhH_motif"/>
</dbReference>
<organism evidence="23 24">
    <name type="scientific">Ostreobium quekettii</name>
    <dbReference type="NCBI Taxonomy" id="121088"/>
    <lineage>
        <taxon>Eukaryota</taxon>
        <taxon>Viridiplantae</taxon>
        <taxon>Chlorophyta</taxon>
        <taxon>core chlorophytes</taxon>
        <taxon>Ulvophyceae</taxon>
        <taxon>TCBD clade</taxon>
        <taxon>Bryopsidales</taxon>
        <taxon>Ostreobineae</taxon>
        <taxon>Ostreobiaceae</taxon>
        <taxon>Ostreobium</taxon>
    </lineage>
</organism>
<comment type="caution">
    <text evidence="23">The sequence shown here is derived from an EMBL/GenBank/DDBJ whole genome shotgun (WGS) entry which is preliminary data.</text>
</comment>
<name>A0A8S1ILF7_9CHLO</name>
<dbReference type="Gene3D" id="3.30.1490.100">
    <property type="entry name" value="DNA polymerase, Y-family, little finger domain"/>
    <property type="match status" value="1"/>
</dbReference>
<gene>
    <name evidence="23" type="ORF">OSTQU699_LOCUS994</name>
</gene>
<keyword evidence="10" id="KW-0479">Metal-binding</keyword>
<evidence type="ECO:0000256" key="9">
    <source>
        <dbReference type="ARBA" id="ARBA00022705"/>
    </source>
</evidence>
<keyword evidence="14" id="KW-0460">Magnesium</keyword>
<dbReference type="Pfam" id="PF18439">
    <property type="entry name" value="zf_UBZ"/>
    <property type="match status" value="1"/>
</dbReference>
<evidence type="ECO:0000256" key="1">
    <source>
        <dbReference type="ARBA" id="ARBA00001946"/>
    </source>
</evidence>
<evidence type="ECO:0000256" key="2">
    <source>
        <dbReference type="ARBA" id="ARBA00004123"/>
    </source>
</evidence>
<dbReference type="Gene3D" id="3.30.70.270">
    <property type="match status" value="1"/>
</dbReference>
<comment type="similarity">
    <text evidence="3">Belongs to the DNA polymerase type-Y family.</text>
</comment>
<keyword evidence="18" id="KW-0539">Nucleus</keyword>
<evidence type="ECO:0000256" key="20">
    <source>
        <dbReference type="SAM" id="MobiDB-lite"/>
    </source>
</evidence>
<evidence type="ECO:0000256" key="4">
    <source>
        <dbReference type="ARBA" id="ARBA00012417"/>
    </source>
</evidence>
<evidence type="ECO:0000256" key="15">
    <source>
        <dbReference type="ARBA" id="ARBA00022932"/>
    </source>
</evidence>
<comment type="catalytic activity">
    <reaction evidence="19">
        <text>DNA(n) + a 2'-deoxyribonucleoside 5'-triphosphate = DNA(n+1) + diphosphate</text>
        <dbReference type="Rhea" id="RHEA:22508"/>
        <dbReference type="Rhea" id="RHEA-COMP:17339"/>
        <dbReference type="Rhea" id="RHEA-COMP:17340"/>
        <dbReference type="ChEBI" id="CHEBI:33019"/>
        <dbReference type="ChEBI" id="CHEBI:61560"/>
        <dbReference type="ChEBI" id="CHEBI:173112"/>
        <dbReference type="EC" id="2.7.7.7"/>
    </reaction>
</comment>
<dbReference type="InterPro" id="IPR043502">
    <property type="entry name" value="DNA/RNA_pol_sf"/>
</dbReference>
<dbReference type="Pfam" id="PF00817">
    <property type="entry name" value="IMS"/>
    <property type="match status" value="1"/>
</dbReference>
<evidence type="ECO:0000259" key="21">
    <source>
        <dbReference type="PROSITE" id="PS50173"/>
    </source>
</evidence>
<dbReference type="PANTHER" id="PTHR11076:SF33">
    <property type="entry name" value="DNA POLYMERASE KAPPA"/>
    <property type="match status" value="1"/>
</dbReference>
<evidence type="ECO:0000313" key="23">
    <source>
        <dbReference type="EMBL" id="CAD7695633.1"/>
    </source>
</evidence>
<dbReference type="FunFam" id="3.30.1490.100:FF:000004">
    <property type="entry name" value="DNA polymerase IV"/>
    <property type="match status" value="1"/>
</dbReference>
<keyword evidence="9" id="KW-0235">DNA replication</keyword>
<keyword evidence="8" id="KW-0548">Nucleotidyltransferase</keyword>
<dbReference type="GO" id="GO:0042276">
    <property type="term" value="P:error-prone translesion synthesis"/>
    <property type="evidence" value="ECO:0007669"/>
    <property type="project" value="TreeGrafter"/>
</dbReference>
<dbReference type="CDD" id="cd03586">
    <property type="entry name" value="PolY_Pol_IV_kappa"/>
    <property type="match status" value="1"/>
</dbReference>
<keyword evidence="6" id="KW-0515">Mutator protein</keyword>
<dbReference type="Proteomes" id="UP000708148">
    <property type="component" value="Unassembled WGS sequence"/>
</dbReference>
<accession>A0A8S1ILF7</accession>
<reference evidence="23" key="1">
    <citation type="submission" date="2020-12" db="EMBL/GenBank/DDBJ databases">
        <authorList>
            <person name="Iha C."/>
        </authorList>
    </citation>
    <scope>NUCLEOTIDE SEQUENCE</scope>
</reference>
<dbReference type="InterPro" id="IPR001126">
    <property type="entry name" value="UmuC"/>
</dbReference>
<dbReference type="Gene3D" id="1.10.150.20">
    <property type="entry name" value="5' to 3' exonuclease, C-terminal subdomain"/>
    <property type="match status" value="1"/>
</dbReference>
<evidence type="ECO:0000256" key="10">
    <source>
        <dbReference type="ARBA" id="ARBA00022723"/>
    </source>
</evidence>
<keyword evidence="12" id="KW-0863">Zinc-finger</keyword>
<feature type="region of interest" description="Disordered" evidence="20">
    <location>
        <begin position="603"/>
        <end position="651"/>
    </location>
</feature>
<dbReference type="InterPro" id="IPR041298">
    <property type="entry name" value="UBZ3"/>
</dbReference>
<dbReference type="InterPro" id="IPR036775">
    <property type="entry name" value="DNA_pol_Y-fam_lit_finger_sf"/>
</dbReference>
<evidence type="ECO:0000256" key="13">
    <source>
        <dbReference type="ARBA" id="ARBA00022833"/>
    </source>
</evidence>
<dbReference type="SUPFAM" id="SSF100879">
    <property type="entry name" value="Lesion bypass DNA polymerase (Y-family), little finger domain"/>
    <property type="match status" value="1"/>
</dbReference>
<dbReference type="EMBL" id="CAJHUC010000370">
    <property type="protein sequence ID" value="CAD7695633.1"/>
    <property type="molecule type" value="Genomic_DNA"/>
</dbReference>
<dbReference type="FunFam" id="1.10.150.810:FF:000003">
    <property type="entry name" value="DNA polymerase kappa subunit"/>
    <property type="match status" value="1"/>
</dbReference>
<dbReference type="FunFam" id="3.40.1170.60:FF:000002">
    <property type="entry name" value="Polymerase (DNA directed) kappa"/>
    <property type="match status" value="1"/>
</dbReference>
<dbReference type="FunFam" id="1.10.150.810:FF:000001">
    <property type="entry name" value="DNA polymerase kappa"/>
    <property type="match status" value="1"/>
</dbReference>
<keyword evidence="15" id="KW-0239">DNA-directed DNA polymerase</keyword>
<evidence type="ECO:0000256" key="19">
    <source>
        <dbReference type="ARBA" id="ARBA00049244"/>
    </source>
</evidence>
<comment type="cofactor">
    <cofactor evidence="1">
        <name>Mg(2+)</name>
        <dbReference type="ChEBI" id="CHEBI:18420"/>
    </cofactor>
</comment>
<sequence length="651" mass="71188">MGGVDKERVKRVVFEMSKNSAHFKNEQRKQAKVEERIGRLKVQAQKLTPQELAAQLRLMDQRIADLEASRDLSRTWLHVDMDAFFASVEERDRPELKSQPMAVGGKSMISTANYEARKYGVRSAMPGFIALRLCPNLVFVKTDFNKYKQASEETRAIFKCFDPDFDAGSLDEAYLDVTEYSNKSGLSGAQVAAILRDRVREVTQLTCSVGVAPNRFLAKVASDMNKPNGQYVVESERHAVKTFVDALPIRKVPGIGKVTEQTLHAFSIHTCHDLMENRALISALFSPSSCSFFLDTALGLGSNKHWEVPGPGEAGRKGISCERTFKALSTQADLEHKARELAAHLAADMAKEGLKGKTVTLKLKTTAFEVRTRATTLPCFVSSANEILKPVLKALAAEMPIEVRLMGIRVSSFYEERVTRGQCAITTFVKPGKQCLSQRDASQATPEKQEEFEDGCQGDAKDQTVGQADSNPSVQTFKRARLGGEVGSVNPVECARDSIPCQQVAHAGSHDGSGAVLIDADLTHSGCQGQKDRGGCALGTPQNRPWSPAAGAVQECSLQSSLPVSFSSCTQTKCSRCGAWVSAAEQQEHEDYHLALDLQAETPVAVRPTAPQRLAPGGRWSKKRKSGGRCSKSRRSSESISTTLDAFLQKR</sequence>
<dbReference type="GO" id="GO:0008270">
    <property type="term" value="F:zinc ion binding"/>
    <property type="evidence" value="ECO:0007669"/>
    <property type="project" value="UniProtKB-KW"/>
</dbReference>
<evidence type="ECO:0000256" key="5">
    <source>
        <dbReference type="ARBA" id="ARBA00016178"/>
    </source>
</evidence>
<evidence type="ECO:0000256" key="11">
    <source>
        <dbReference type="ARBA" id="ARBA00022763"/>
    </source>
</evidence>
<evidence type="ECO:0000256" key="14">
    <source>
        <dbReference type="ARBA" id="ARBA00022842"/>
    </source>
</evidence>
<dbReference type="GO" id="GO:0005634">
    <property type="term" value="C:nucleus"/>
    <property type="evidence" value="ECO:0007669"/>
    <property type="project" value="UniProtKB-SubCell"/>
</dbReference>
<proteinExistence type="inferred from homology"/>
<feature type="domain" description="UBZ3-type" evidence="22">
    <location>
        <begin position="567"/>
        <end position="601"/>
    </location>
</feature>
<dbReference type="PROSITE" id="PS50173">
    <property type="entry name" value="UMUC"/>
    <property type="match status" value="1"/>
</dbReference>
<dbReference type="GO" id="GO:0003684">
    <property type="term" value="F:damaged DNA binding"/>
    <property type="evidence" value="ECO:0007669"/>
    <property type="project" value="InterPro"/>
</dbReference>
<dbReference type="GO" id="GO:0003887">
    <property type="term" value="F:DNA-directed DNA polymerase activity"/>
    <property type="evidence" value="ECO:0007669"/>
    <property type="project" value="UniProtKB-KW"/>
</dbReference>
<dbReference type="SUPFAM" id="SSF56672">
    <property type="entry name" value="DNA/RNA polymerases"/>
    <property type="match status" value="1"/>
</dbReference>
<keyword evidence="13" id="KW-0862">Zinc</keyword>
<dbReference type="Pfam" id="PF11798">
    <property type="entry name" value="IMS_HHH"/>
    <property type="match status" value="1"/>
</dbReference>
<feature type="region of interest" description="Disordered" evidence="20">
    <location>
        <begin position="440"/>
        <end position="470"/>
    </location>
</feature>
<dbReference type="InterPro" id="IPR022880">
    <property type="entry name" value="DNApol_IV"/>
</dbReference>
<keyword evidence="24" id="KW-1185">Reference proteome</keyword>
<evidence type="ECO:0000256" key="6">
    <source>
        <dbReference type="ARBA" id="ARBA00022457"/>
    </source>
</evidence>
<keyword evidence="17" id="KW-0234">DNA repair</keyword>
<dbReference type="PROSITE" id="PS51907">
    <property type="entry name" value="ZF_UBZ3"/>
    <property type="match status" value="1"/>
</dbReference>
<evidence type="ECO:0000256" key="12">
    <source>
        <dbReference type="ARBA" id="ARBA00022771"/>
    </source>
</evidence>
<dbReference type="InterPro" id="IPR050116">
    <property type="entry name" value="DNA_polymerase-Y"/>
</dbReference>
<dbReference type="AlphaFoldDB" id="A0A8S1ILF7"/>
<dbReference type="EC" id="2.7.7.7" evidence="4"/>
<keyword evidence="11" id="KW-0227">DNA damage</keyword>
<dbReference type="PANTHER" id="PTHR11076">
    <property type="entry name" value="DNA REPAIR POLYMERASE UMUC / TRANSFERASE FAMILY MEMBER"/>
    <property type="match status" value="1"/>
</dbReference>
<protein>
    <recommendedName>
        <fullName evidence="5">DNA polymerase kappa</fullName>
        <ecNumber evidence="4">2.7.7.7</ecNumber>
    </recommendedName>
</protein>
<dbReference type="PIRSF" id="PIRSF036603">
    <property type="entry name" value="DPol_eta"/>
    <property type="match status" value="1"/>
</dbReference>
<dbReference type="GO" id="GO:0006260">
    <property type="term" value="P:DNA replication"/>
    <property type="evidence" value="ECO:0007669"/>
    <property type="project" value="UniProtKB-KW"/>
</dbReference>
<evidence type="ECO:0000256" key="17">
    <source>
        <dbReference type="ARBA" id="ARBA00023204"/>
    </source>
</evidence>
<dbReference type="Pfam" id="PF11799">
    <property type="entry name" value="IMS_C"/>
    <property type="match status" value="1"/>
</dbReference>
<dbReference type="InterPro" id="IPR043128">
    <property type="entry name" value="Rev_trsase/Diguanyl_cyclase"/>
</dbReference>
<keyword evidence="16" id="KW-0238">DNA-binding</keyword>
<evidence type="ECO:0000256" key="18">
    <source>
        <dbReference type="ARBA" id="ARBA00023242"/>
    </source>
</evidence>
<evidence type="ECO:0000256" key="7">
    <source>
        <dbReference type="ARBA" id="ARBA00022679"/>
    </source>
</evidence>
<evidence type="ECO:0000256" key="3">
    <source>
        <dbReference type="ARBA" id="ARBA00010945"/>
    </source>
</evidence>
<dbReference type="HAMAP" id="MF_01113">
    <property type="entry name" value="DNApol_IV"/>
    <property type="match status" value="1"/>
</dbReference>
<evidence type="ECO:0000259" key="22">
    <source>
        <dbReference type="PROSITE" id="PS51907"/>
    </source>
</evidence>
<evidence type="ECO:0000256" key="16">
    <source>
        <dbReference type="ARBA" id="ARBA00023125"/>
    </source>
</evidence>
<dbReference type="OrthoDB" id="1747274at2759"/>
<feature type="compositionally biased region" description="Basic residues" evidence="20">
    <location>
        <begin position="620"/>
        <end position="634"/>
    </location>
</feature>
<dbReference type="InterPro" id="IPR017961">
    <property type="entry name" value="DNA_pol_Y-fam_little_finger"/>
</dbReference>
<dbReference type="GO" id="GO:0006281">
    <property type="term" value="P:DNA repair"/>
    <property type="evidence" value="ECO:0007669"/>
    <property type="project" value="UniProtKB-KW"/>
</dbReference>
<dbReference type="Gene3D" id="1.10.150.810">
    <property type="match status" value="1"/>
</dbReference>